<dbReference type="PRINTS" id="PR00320">
    <property type="entry name" value="GPROTEINBRPT"/>
</dbReference>
<dbReference type="OrthoDB" id="538223at2759"/>
<gene>
    <name evidence="5" type="ORF">SCLCIDRAFT_1213527</name>
</gene>
<feature type="repeat" description="WD" evidence="3">
    <location>
        <begin position="1191"/>
        <end position="1232"/>
    </location>
</feature>
<dbReference type="EMBL" id="KN822030">
    <property type="protein sequence ID" value="KIM64128.1"/>
    <property type="molecule type" value="Genomic_DNA"/>
</dbReference>
<dbReference type="SUPFAM" id="SSF50960">
    <property type="entry name" value="TolB, C-terminal domain"/>
    <property type="match status" value="1"/>
</dbReference>
<feature type="repeat" description="WD" evidence="3">
    <location>
        <begin position="930"/>
        <end position="964"/>
    </location>
</feature>
<feature type="repeat" description="WD" evidence="3">
    <location>
        <begin position="1054"/>
        <end position="1095"/>
    </location>
</feature>
<dbReference type="PANTHER" id="PTHR22847">
    <property type="entry name" value="WD40 REPEAT PROTEIN"/>
    <property type="match status" value="1"/>
</dbReference>
<dbReference type="Gene3D" id="3.40.50.300">
    <property type="entry name" value="P-loop containing nucleotide triphosphate hydrolases"/>
    <property type="match status" value="1"/>
</dbReference>
<evidence type="ECO:0000256" key="1">
    <source>
        <dbReference type="ARBA" id="ARBA00022574"/>
    </source>
</evidence>
<sequence>MNLNLEIIGVELPSLAKDWSRFFVKINVDESTRSVKTKLTKHPGRHVWNEHLLLSAKDTKSLLRFGLHRKTLMSSQVLASAEMSVSQLLSEAERTSVQNQPILLLLKPSNKIHHGADETSHWRLLMRLESNHDKVYPEVAHQTRLISDSIAEIMTKLEAFIQLGDAVMQIHPYTYVAWRALTSLYTIIKAPMDQDIRLDDLASLMCDAYSFADDIKSLPERIPAIEDTIRKLLTQTVECTMFIRECNGYGFAERVMFTASMTRQIDEFTASFIALKEALASGLTVQISIASFRIDETVKRIINIQNLMKLNPAEMDDPLRSECLPNTRLDIIGDIHSWASTLDLEHNIFWLHGFPGAGKSSVATSVANLFREQRRLGAFVFFTRSVEARSDPALLIRTIAYQLGEFDSRICDVISRVLEETPSIKQAPLRWQFQKLLVDPLASLQNFRREGPILIVVDALDECGRTGTRDELLRVIAAESTRLPRTLRILVTSRAEKDIHSVFTTHTHILGRELDIASSTNKDDVRIYIHHRMVAIRAQNEYLGLPSDWPGASRVEALTLRASGLFVWAATACRYVESGQDPEERLAQLLQSEVHGDSGSALDSIYITALESAGKWDDAAFAVDFREILGIVLVAGSPLTAKTIDLLNADFANGRKKRPSLHTIQHLGCVLQWAADKPIRVMHPSFADFITERSRCGRDAWYIDKPFHHLRLARQCIAQLGGELRENICELTLSMSFEASILPEDIAYPCKYWIGHICEVRCSEDSLSSEIGSFLHLHFLHWVEAMVAMGQPRQTITLMDRLKDWVNANYSGNESLRSFVRDADRFCQAYVHVFEKHPLLVYQSALPFAPTSSVIYHTFNDPSLPQVEGFHDQWSPLLSDFSLPGGNVASLSCSPDGRYIVSTNTRAISVWDSTSYEQVTKLSLNIRHAITFVTFSPNSQHVASGYMDGSVRLWDALSGKEIMPDMVGHGGPVYALAFLGDGTRLMSGGQDKNIIVWNTNTEMGGMDHKPLTGHSKTVLCLVSAPKGTRFASGSRDRSIRVWDAATGNEMLSFITDRLGAVTALVYSRDGQRLISASDDKTICVWDVNSGALLHLPGDSRDPFVLHGHKSAIYSLAISPDGTLLASASKDTTVRLWDTRTGAELTALVRQHRLPVRCVAFTADGRRIVTGSANDPTLRVWDIESTGSMGIPRRHKGLVGSLAFSSDGKYLVSGGKDRRVQVWDVETGQAVAELFLEHEVYRVGFSSDDSKILAVDDKGANFSWNMHTHEPLMATPDDAPQQNGTGGFLGLKNRWVNDSRTGKVLSLLPNMSPVISRASWNDLLAIGTANGGIVIMRFPLSL</sequence>
<accession>A0A0C2ZRI3</accession>
<organism evidence="5 6">
    <name type="scientific">Scleroderma citrinum Foug A</name>
    <dbReference type="NCBI Taxonomy" id="1036808"/>
    <lineage>
        <taxon>Eukaryota</taxon>
        <taxon>Fungi</taxon>
        <taxon>Dikarya</taxon>
        <taxon>Basidiomycota</taxon>
        <taxon>Agaricomycotina</taxon>
        <taxon>Agaricomycetes</taxon>
        <taxon>Agaricomycetidae</taxon>
        <taxon>Boletales</taxon>
        <taxon>Sclerodermatineae</taxon>
        <taxon>Sclerodermataceae</taxon>
        <taxon>Scleroderma</taxon>
    </lineage>
</organism>
<evidence type="ECO:0000256" key="2">
    <source>
        <dbReference type="ARBA" id="ARBA00022737"/>
    </source>
</evidence>
<evidence type="ECO:0000313" key="6">
    <source>
        <dbReference type="Proteomes" id="UP000053989"/>
    </source>
</evidence>
<dbReference type="PROSITE" id="PS50837">
    <property type="entry name" value="NACHT"/>
    <property type="match status" value="1"/>
</dbReference>
<dbReference type="Pfam" id="PF00400">
    <property type="entry name" value="WD40"/>
    <property type="match status" value="8"/>
</dbReference>
<name>A0A0C2ZRI3_9AGAM</name>
<dbReference type="STRING" id="1036808.A0A0C2ZRI3"/>
<dbReference type="HOGENOM" id="CLU_000288_6_3_1"/>
<dbReference type="SMART" id="SM00320">
    <property type="entry name" value="WD40"/>
    <property type="match status" value="8"/>
</dbReference>
<dbReference type="Pfam" id="PF24883">
    <property type="entry name" value="NPHP3_N"/>
    <property type="match status" value="1"/>
</dbReference>
<dbReference type="InterPro" id="IPR036322">
    <property type="entry name" value="WD40_repeat_dom_sf"/>
</dbReference>
<dbReference type="PROSITE" id="PS50294">
    <property type="entry name" value="WD_REPEATS_REGION"/>
    <property type="match status" value="7"/>
</dbReference>
<feature type="repeat" description="WD" evidence="3">
    <location>
        <begin position="966"/>
        <end position="1001"/>
    </location>
</feature>
<evidence type="ECO:0000313" key="5">
    <source>
        <dbReference type="EMBL" id="KIM64128.1"/>
    </source>
</evidence>
<proteinExistence type="predicted"/>
<dbReference type="PROSITE" id="PS00678">
    <property type="entry name" value="WD_REPEATS_1"/>
    <property type="match status" value="5"/>
</dbReference>
<dbReference type="InterPro" id="IPR056884">
    <property type="entry name" value="NPHP3-like_N"/>
</dbReference>
<feature type="repeat" description="WD" evidence="3">
    <location>
        <begin position="1011"/>
        <end position="1052"/>
    </location>
</feature>
<reference evidence="6" key="2">
    <citation type="submission" date="2015-01" db="EMBL/GenBank/DDBJ databases">
        <title>Evolutionary Origins and Diversification of the Mycorrhizal Mutualists.</title>
        <authorList>
            <consortium name="DOE Joint Genome Institute"/>
            <consortium name="Mycorrhizal Genomics Consortium"/>
            <person name="Kohler A."/>
            <person name="Kuo A."/>
            <person name="Nagy L.G."/>
            <person name="Floudas D."/>
            <person name="Copeland A."/>
            <person name="Barry K.W."/>
            <person name="Cichocki N."/>
            <person name="Veneault-Fourrey C."/>
            <person name="LaButti K."/>
            <person name="Lindquist E.A."/>
            <person name="Lipzen A."/>
            <person name="Lundell T."/>
            <person name="Morin E."/>
            <person name="Murat C."/>
            <person name="Riley R."/>
            <person name="Ohm R."/>
            <person name="Sun H."/>
            <person name="Tunlid A."/>
            <person name="Henrissat B."/>
            <person name="Grigoriev I.V."/>
            <person name="Hibbett D.S."/>
            <person name="Martin F."/>
        </authorList>
    </citation>
    <scope>NUCLEOTIDE SEQUENCE [LARGE SCALE GENOMIC DNA]</scope>
    <source>
        <strain evidence="6">Foug A</strain>
    </source>
</reference>
<dbReference type="PANTHER" id="PTHR22847:SF637">
    <property type="entry name" value="WD REPEAT DOMAIN 5B"/>
    <property type="match status" value="1"/>
</dbReference>
<dbReference type="InParanoid" id="A0A0C2ZRI3"/>
<dbReference type="SUPFAM" id="SSF50978">
    <property type="entry name" value="WD40 repeat-like"/>
    <property type="match status" value="1"/>
</dbReference>
<dbReference type="InterPro" id="IPR001680">
    <property type="entry name" value="WD40_rpt"/>
</dbReference>
<dbReference type="Proteomes" id="UP000053989">
    <property type="component" value="Unassembled WGS sequence"/>
</dbReference>
<dbReference type="Gene3D" id="2.130.10.10">
    <property type="entry name" value="YVTN repeat-like/Quinoprotein amine dehydrogenase"/>
    <property type="match status" value="3"/>
</dbReference>
<keyword evidence="6" id="KW-1185">Reference proteome</keyword>
<dbReference type="InterPro" id="IPR027417">
    <property type="entry name" value="P-loop_NTPase"/>
</dbReference>
<dbReference type="InterPro" id="IPR015943">
    <property type="entry name" value="WD40/YVTN_repeat-like_dom_sf"/>
</dbReference>
<feature type="domain" description="NACHT" evidence="4">
    <location>
        <begin position="347"/>
        <end position="494"/>
    </location>
</feature>
<feature type="repeat" description="WD" evidence="3">
    <location>
        <begin position="1105"/>
        <end position="1146"/>
    </location>
</feature>
<keyword evidence="1 3" id="KW-0853">WD repeat</keyword>
<dbReference type="CDD" id="cd00200">
    <property type="entry name" value="WD40"/>
    <property type="match status" value="1"/>
</dbReference>
<dbReference type="InterPro" id="IPR019775">
    <property type="entry name" value="WD40_repeat_CS"/>
</dbReference>
<evidence type="ECO:0000256" key="3">
    <source>
        <dbReference type="PROSITE-ProRule" id="PRU00221"/>
    </source>
</evidence>
<dbReference type="InterPro" id="IPR020472">
    <property type="entry name" value="WD40_PAC1"/>
</dbReference>
<evidence type="ECO:0000259" key="4">
    <source>
        <dbReference type="PROSITE" id="PS50837"/>
    </source>
</evidence>
<protein>
    <recommendedName>
        <fullName evidence="4">NACHT domain-containing protein</fullName>
    </recommendedName>
</protein>
<dbReference type="InterPro" id="IPR007111">
    <property type="entry name" value="NACHT_NTPase"/>
</dbReference>
<reference evidence="5 6" key="1">
    <citation type="submission" date="2014-04" db="EMBL/GenBank/DDBJ databases">
        <authorList>
            <consortium name="DOE Joint Genome Institute"/>
            <person name="Kuo A."/>
            <person name="Kohler A."/>
            <person name="Nagy L.G."/>
            <person name="Floudas D."/>
            <person name="Copeland A."/>
            <person name="Barry K.W."/>
            <person name="Cichocki N."/>
            <person name="Veneault-Fourrey C."/>
            <person name="LaButti K."/>
            <person name="Lindquist E.A."/>
            <person name="Lipzen A."/>
            <person name="Lundell T."/>
            <person name="Morin E."/>
            <person name="Murat C."/>
            <person name="Sun H."/>
            <person name="Tunlid A."/>
            <person name="Henrissat B."/>
            <person name="Grigoriev I.V."/>
            <person name="Hibbett D.S."/>
            <person name="Martin F."/>
            <person name="Nordberg H.P."/>
            <person name="Cantor M.N."/>
            <person name="Hua S.X."/>
        </authorList>
    </citation>
    <scope>NUCLEOTIDE SEQUENCE [LARGE SCALE GENOMIC DNA]</scope>
    <source>
        <strain evidence="5 6">Foug A</strain>
    </source>
</reference>
<keyword evidence="2" id="KW-0677">Repeat</keyword>
<dbReference type="SUPFAM" id="SSF52540">
    <property type="entry name" value="P-loop containing nucleoside triphosphate hydrolases"/>
    <property type="match status" value="1"/>
</dbReference>
<feature type="repeat" description="WD" evidence="3">
    <location>
        <begin position="1148"/>
        <end position="1190"/>
    </location>
</feature>
<dbReference type="PROSITE" id="PS50082">
    <property type="entry name" value="WD_REPEATS_2"/>
    <property type="match status" value="7"/>
</dbReference>
<dbReference type="GO" id="GO:1990234">
    <property type="term" value="C:transferase complex"/>
    <property type="evidence" value="ECO:0007669"/>
    <property type="project" value="UniProtKB-ARBA"/>
</dbReference>